<dbReference type="EMBL" id="WTXG01000098">
    <property type="protein sequence ID" value="KAI0293315.1"/>
    <property type="molecule type" value="Genomic_DNA"/>
</dbReference>
<comment type="caution">
    <text evidence="1">The sequence shown here is derived from an EMBL/GenBank/DDBJ whole genome shotgun (WGS) entry which is preliminary data.</text>
</comment>
<name>A0AAD4LYY1_9AGAM</name>
<organism evidence="1 2">
    <name type="scientific">Multifurca ochricompacta</name>
    <dbReference type="NCBI Taxonomy" id="376703"/>
    <lineage>
        <taxon>Eukaryota</taxon>
        <taxon>Fungi</taxon>
        <taxon>Dikarya</taxon>
        <taxon>Basidiomycota</taxon>
        <taxon>Agaricomycotina</taxon>
        <taxon>Agaricomycetes</taxon>
        <taxon>Russulales</taxon>
        <taxon>Russulaceae</taxon>
        <taxon>Multifurca</taxon>
    </lineage>
</organism>
<protein>
    <submittedName>
        <fullName evidence="1">Uncharacterized protein</fullName>
    </submittedName>
</protein>
<dbReference type="Proteomes" id="UP001203297">
    <property type="component" value="Unassembled WGS sequence"/>
</dbReference>
<gene>
    <name evidence="1" type="ORF">B0F90DRAFT_1822158</name>
</gene>
<evidence type="ECO:0000313" key="1">
    <source>
        <dbReference type="EMBL" id="KAI0293315.1"/>
    </source>
</evidence>
<evidence type="ECO:0000313" key="2">
    <source>
        <dbReference type="Proteomes" id="UP001203297"/>
    </source>
</evidence>
<keyword evidence="2" id="KW-1185">Reference proteome</keyword>
<proteinExistence type="predicted"/>
<reference evidence="1" key="1">
    <citation type="journal article" date="2022" name="New Phytol.">
        <title>Evolutionary transition to the ectomycorrhizal habit in the genomes of a hyperdiverse lineage of mushroom-forming fungi.</title>
        <authorList>
            <person name="Looney B."/>
            <person name="Miyauchi S."/>
            <person name="Morin E."/>
            <person name="Drula E."/>
            <person name="Courty P.E."/>
            <person name="Kohler A."/>
            <person name="Kuo A."/>
            <person name="LaButti K."/>
            <person name="Pangilinan J."/>
            <person name="Lipzen A."/>
            <person name="Riley R."/>
            <person name="Andreopoulos W."/>
            <person name="He G."/>
            <person name="Johnson J."/>
            <person name="Nolan M."/>
            <person name="Tritt A."/>
            <person name="Barry K.W."/>
            <person name="Grigoriev I.V."/>
            <person name="Nagy L.G."/>
            <person name="Hibbett D."/>
            <person name="Henrissat B."/>
            <person name="Matheny P.B."/>
            <person name="Labbe J."/>
            <person name="Martin F.M."/>
        </authorList>
    </citation>
    <scope>NUCLEOTIDE SEQUENCE</scope>
    <source>
        <strain evidence="1">BPL690</strain>
    </source>
</reference>
<sequence length="281" mass="31231">MLPKFLLLTKDLVDLTLVEIPSAGYFSPESLVTSLSGMTQLEILDIGFTSPSSRPNRRSLPSLRRAVLSSLTRFSFRGISEYLEDLVAGIEAPALDCLIVTLFNQLSFDVPQLHQFISRAENLRVPSRAELKSSKNGVSILFQLARTDTPRDLSLRIACKPLDWQVSSIAEICNQSSTLFSRVEVLNIHGDYRQPARREEIGVPEWLELFRPFTAVRSLYVSVSLGPLVAHALEDAADGPVMEVLPALQLLDFRGSRESAPVEKFVTARQPTLDVQYGDSN</sequence>
<accession>A0AAD4LYY1</accession>
<dbReference type="AlphaFoldDB" id="A0AAD4LYY1"/>